<keyword evidence="10" id="KW-0675">Receptor</keyword>
<dbReference type="GO" id="GO:0016918">
    <property type="term" value="F:retinal binding"/>
    <property type="evidence" value="ECO:0007669"/>
    <property type="project" value="UniProtKB-KW"/>
</dbReference>
<gene>
    <name evidence="12" type="ORF">ZHD862_LOCUS16109</name>
</gene>
<protein>
    <recommendedName>
        <fullName evidence="2">Receptor for retinol uptake STRA6</fullName>
    </recommendedName>
</protein>
<keyword evidence="4" id="KW-1003">Cell membrane</keyword>
<comment type="subcellular location">
    <subcellularLocation>
        <location evidence="1">Cell membrane</location>
        <topology evidence="1">Multi-pass membrane protein</topology>
    </subcellularLocation>
</comment>
<evidence type="ECO:0000256" key="2">
    <source>
        <dbReference type="ARBA" id="ARBA00014411"/>
    </source>
</evidence>
<dbReference type="GO" id="GO:0038023">
    <property type="term" value="F:signaling receptor activity"/>
    <property type="evidence" value="ECO:0007669"/>
    <property type="project" value="InterPro"/>
</dbReference>
<dbReference type="Proteomes" id="UP000663864">
    <property type="component" value="Unassembled WGS sequence"/>
</dbReference>
<evidence type="ECO:0000256" key="9">
    <source>
        <dbReference type="ARBA" id="ARBA00023136"/>
    </source>
</evidence>
<dbReference type="GO" id="GO:0005886">
    <property type="term" value="C:plasma membrane"/>
    <property type="evidence" value="ECO:0007669"/>
    <property type="project" value="UniProtKB-SubCell"/>
</dbReference>
<keyword evidence="9 11" id="KW-0472">Membrane</keyword>
<comment type="caution">
    <text evidence="12">The sequence shown here is derived from an EMBL/GenBank/DDBJ whole genome shotgun (WGS) entry which is preliminary data.</text>
</comment>
<evidence type="ECO:0000313" key="12">
    <source>
        <dbReference type="EMBL" id="CAF1071730.1"/>
    </source>
</evidence>
<name>A0A814M0S0_9BILA</name>
<evidence type="ECO:0000256" key="8">
    <source>
        <dbReference type="ARBA" id="ARBA00023072"/>
    </source>
</evidence>
<dbReference type="PANTHER" id="PTHR21444:SF16">
    <property type="entry name" value="RECEPTOR FOR RETINOL UPTAKE STRA6"/>
    <property type="match status" value="1"/>
</dbReference>
<feature type="transmembrane region" description="Helical" evidence="11">
    <location>
        <begin position="455"/>
        <end position="480"/>
    </location>
</feature>
<dbReference type="GO" id="GO:0071939">
    <property type="term" value="P:vitamin A import into cell"/>
    <property type="evidence" value="ECO:0007669"/>
    <property type="project" value="TreeGrafter"/>
</dbReference>
<proteinExistence type="predicted"/>
<feature type="transmembrane region" description="Helical" evidence="11">
    <location>
        <begin position="417"/>
        <end position="435"/>
    </location>
</feature>
<sequence>MITKRVSFQRGKICKGYIGIPIPLDFFVHVKRTFSAVIFAVSADELLEIASQLFTLSGSPKNEGVIVTYLRLIFKILVIGFRRYPTLAAVYIDTAFSLMCASLYTWLDFSITIVDTGLCRNEFYPTDKNYNQTRGSQIIRFLKYYGTGSKLLFFQLLMDIPRYLFLSYITVKLFSLLIKRIRFRKIDNKRLPREQYNLLFSSLPNSVESRYVKNLLGMRNRNKSMNRFAKLFPFIYVWRDDFRFSSRIVSIYAAISLLLFFITVQALVRIPPVLIPLRSPIQWGVNVIVVQLLQDDPYLQTDKDKSSNFRLPHFYRPYVFAIVFTLLVIIIQLLCMLASIRRNLLDAFAGDHSEIPEPKFSENANYVASNFRFAGILIGYVILGYVFLAFFSFIIAIMIGSFLTYGSSRFLEHILKLIIPVLLLIFLKTYLNNILGQYVFLHHKLNILSLNNRRVFMIFLYFNIFLDAFRGLIAAFIRLLRSNIGGIIYMCRLDYSPLGRKLETTDSGFRAYCGFINVECAHRHPILLCFISHLLRDHLYEKSSKHWSKARHKWILAVFLLNNPKLAILRKQYLNRSKQSEMQIDSIEIINETSLSTVHHQSGVDLQFELDKTVVKERF</sequence>
<evidence type="ECO:0000256" key="4">
    <source>
        <dbReference type="ARBA" id="ARBA00022475"/>
    </source>
</evidence>
<reference evidence="12" key="1">
    <citation type="submission" date="2021-02" db="EMBL/GenBank/DDBJ databases">
        <authorList>
            <person name="Nowell W R."/>
        </authorList>
    </citation>
    <scope>NUCLEOTIDE SEQUENCE</scope>
</reference>
<keyword evidence="5 11" id="KW-0812">Transmembrane</keyword>
<dbReference type="PANTHER" id="PTHR21444">
    <property type="entry name" value="COILED-COIL DOMAIN-CONTAINING PROTEIN 180"/>
    <property type="match status" value="1"/>
</dbReference>
<feature type="transmembrane region" description="Helical" evidence="11">
    <location>
        <begin position="160"/>
        <end position="178"/>
    </location>
</feature>
<dbReference type="AlphaFoldDB" id="A0A814M0S0"/>
<feature type="transmembrane region" description="Helical" evidence="11">
    <location>
        <begin position="377"/>
        <end position="405"/>
    </location>
</feature>
<keyword evidence="3" id="KW-0813">Transport</keyword>
<keyword evidence="6" id="KW-0845">Vitamin A</keyword>
<evidence type="ECO:0000256" key="10">
    <source>
        <dbReference type="ARBA" id="ARBA00023170"/>
    </source>
</evidence>
<evidence type="ECO:0000256" key="6">
    <source>
        <dbReference type="ARBA" id="ARBA00022893"/>
    </source>
</evidence>
<dbReference type="GO" id="GO:0034632">
    <property type="term" value="F:retinol transmembrane transporter activity"/>
    <property type="evidence" value="ECO:0007669"/>
    <property type="project" value="InterPro"/>
</dbReference>
<dbReference type="InterPro" id="IPR026612">
    <property type="entry name" value="STRA6-like"/>
</dbReference>
<evidence type="ECO:0000256" key="5">
    <source>
        <dbReference type="ARBA" id="ARBA00022692"/>
    </source>
</evidence>
<evidence type="ECO:0000256" key="1">
    <source>
        <dbReference type="ARBA" id="ARBA00004651"/>
    </source>
</evidence>
<dbReference type="Pfam" id="PF14752">
    <property type="entry name" value="RBP_receptor"/>
    <property type="match status" value="1"/>
</dbReference>
<feature type="transmembrane region" description="Helical" evidence="11">
    <location>
        <begin position="314"/>
        <end position="340"/>
    </location>
</feature>
<feature type="transmembrane region" description="Helical" evidence="11">
    <location>
        <begin position="249"/>
        <end position="268"/>
    </location>
</feature>
<evidence type="ECO:0000256" key="11">
    <source>
        <dbReference type="SAM" id="Phobius"/>
    </source>
</evidence>
<keyword evidence="7 11" id="KW-1133">Transmembrane helix</keyword>
<dbReference type="GO" id="GO:0019841">
    <property type="term" value="F:retinol binding"/>
    <property type="evidence" value="ECO:0007669"/>
    <property type="project" value="UniProtKB-KW"/>
</dbReference>
<accession>A0A814M0S0</accession>
<organism evidence="12 13">
    <name type="scientific">Rotaria sordida</name>
    <dbReference type="NCBI Taxonomy" id="392033"/>
    <lineage>
        <taxon>Eukaryota</taxon>
        <taxon>Metazoa</taxon>
        <taxon>Spiralia</taxon>
        <taxon>Gnathifera</taxon>
        <taxon>Rotifera</taxon>
        <taxon>Eurotatoria</taxon>
        <taxon>Bdelloidea</taxon>
        <taxon>Philodinida</taxon>
        <taxon>Philodinidae</taxon>
        <taxon>Rotaria</taxon>
    </lineage>
</organism>
<dbReference type="EMBL" id="CAJNOT010000749">
    <property type="protein sequence ID" value="CAF1071730.1"/>
    <property type="molecule type" value="Genomic_DNA"/>
</dbReference>
<keyword evidence="8" id="KW-0683">Retinol-binding</keyword>
<feature type="transmembrane region" description="Helical" evidence="11">
    <location>
        <begin position="84"/>
        <end position="107"/>
    </location>
</feature>
<evidence type="ECO:0000313" key="13">
    <source>
        <dbReference type="Proteomes" id="UP000663864"/>
    </source>
</evidence>
<evidence type="ECO:0000256" key="3">
    <source>
        <dbReference type="ARBA" id="ARBA00022448"/>
    </source>
</evidence>
<evidence type="ECO:0000256" key="7">
    <source>
        <dbReference type="ARBA" id="ARBA00022989"/>
    </source>
</evidence>